<evidence type="ECO:0000313" key="4">
    <source>
        <dbReference type="Proteomes" id="UP000255248"/>
    </source>
</evidence>
<dbReference type="NCBIfam" id="NF007990">
    <property type="entry name" value="PRK10718.1"/>
    <property type="match status" value="1"/>
</dbReference>
<dbReference type="EMBL" id="CP016043">
    <property type="protein sequence ID" value="AOV97439.1"/>
    <property type="molecule type" value="Genomic_DNA"/>
</dbReference>
<protein>
    <submittedName>
        <fullName evidence="2">RpoE-regulated lipoprotein</fullName>
    </submittedName>
</protein>
<dbReference type="PROSITE" id="PS51257">
    <property type="entry name" value="PROKAR_LIPOPROTEIN"/>
    <property type="match status" value="1"/>
</dbReference>
<dbReference type="Gene3D" id="2.60.460.10">
    <property type="entry name" value="protein yfey like domain"/>
    <property type="match status" value="1"/>
</dbReference>
<dbReference type="Proteomes" id="UP000255248">
    <property type="component" value="Unassembled WGS sequence"/>
</dbReference>
<dbReference type="OrthoDB" id="5622706at2"/>
<dbReference type="RefSeq" id="WP_024522924.1">
    <property type="nucleotide sequence ID" value="NZ_CP016043.1"/>
</dbReference>
<dbReference type="AlphaFoldDB" id="A0A376DI30"/>
<reference evidence="2 4" key="2">
    <citation type="submission" date="2018-06" db="EMBL/GenBank/DDBJ databases">
        <authorList>
            <consortium name="Pathogen Informatics"/>
            <person name="Doyle S."/>
        </authorList>
    </citation>
    <scope>NUCLEOTIDE SEQUENCE [LARGE SCALE GENOMIC DNA]</scope>
    <source>
        <strain evidence="2 4">NCTC12121</strain>
    </source>
</reference>
<evidence type="ECO:0000313" key="3">
    <source>
        <dbReference type="Proteomes" id="UP000175893"/>
    </source>
</evidence>
<dbReference type="KEGG" id="eho:A9798_11100"/>
<proteinExistence type="predicted"/>
<dbReference type="Proteomes" id="UP000175893">
    <property type="component" value="Chromosome"/>
</dbReference>
<gene>
    <name evidence="2" type="primary">yfeY</name>
    <name evidence="1" type="ORF">A9798_11100</name>
    <name evidence="2" type="ORF">NCTC12121_02386</name>
</gene>
<name>A0A376DI30_9GAMM</name>
<dbReference type="EMBL" id="UFXZ01000001">
    <property type="protein sequence ID" value="STC89880.1"/>
    <property type="molecule type" value="Genomic_DNA"/>
</dbReference>
<organism evidence="2 4">
    <name type="scientific">Edwardsiella hoshinae</name>
    <dbReference type="NCBI Taxonomy" id="93378"/>
    <lineage>
        <taxon>Bacteria</taxon>
        <taxon>Pseudomonadati</taxon>
        <taxon>Pseudomonadota</taxon>
        <taxon>Gammaproteobacteria</taxon>
        <taxon>Enterobacterales</taxon>
        <taxon>Hafniaceae</taxon>
        <taxon>Edwardsiella</taxon>
    </lineage>
</organism>
<keyword evidence="3" id="KW-1185">Reference proteome</keyword>
<dbReference type="InterPro" id="IPR010938">
    <property type="entry name" value="DUF1131"/>
</dbReference>
<sequence>MGVRILIVALPLLLSGCASVPSFSWSALSPFHWFSAGLEMGENGVGGIVASTPMQQEAINQGLDGRYTLRSGMGIEGGRMMRFYQAMADGQVVMTLRGEALVQRITLDSAAIATNWGTRVGMPFSALYASAYEGKCQRVAASEGVTLQCQAPQSQHVSYRFHGQWRGPAGLMPPNDVLMSWPISQIIWQADTD</sequence>
<evidence type="ECO:0000313" key="2">
    <source>
        <dbReference type="EMBL" id="STC89880.1"/>
    </source>
</evidence>
<accession>A0A376DI30</accession>
<keyword evidence="2" id="KW-0449">Lipoprotein</keyword>
<dbReference type="STRING" id="93378.A9798_11100"/>
<evidence type="ECO:0000313" key="1">
    <source>
        <dbReference type="EMBL" id="AOV97439.1"/>
    </source>
</evidence>
<dbReference type="InterPro" id="IPR038714">
    <property type="entry name" value="YfeY-like_sf"/>
</dbReference>
<reference evidence="1 3" key="1">
    <citation type="submission" date="2016-06" db="EMBL/GenBank/DDBJ databases">
        <title>Complete genome sequence of Edwardsiella hoshinae ATCC 35051.</title>
        <authorList>
            <person name="Reichley S.R."/>
            <person name="Waldbieser G.C."/>
            <person name="Lawrence M.L."/>
            <person name="Griffin M.J."/>
        </authorList>
    </citation>
    <scope>NUCLEOTIDE SEQUENCE [LARGE SCALE GENOMIC DNA]</scope>
    <source>
        <strain evidence="1 3">ATCC 35051</strain>
    </source>
</reference>
<dbReference type="Pfam" id="PF06572">
    <property type="entry name" value="DUF1131"/>
    <property type="match status" value="1"/>
</dbReference>